<evidence type="ECO:0000313" key="2">
    <source>
        <dbReference type="EMBL" id="KLK87600.1"/>
    </source>
</evidence>
<dbReference type="Proteomes" id="UP000035301">
    <property type="component" value="Unassembled WGS sequence"/>
</dbReference>
<protein>
    <submittedName>
        <fullName evidence="2">GCN5 family acetyltransferase</fullName>
    </submittedName>
</protein>
<keyword evidence="3" id="KW-1185">Reference proteome</keyword>
<dbReference type="Gene3D" id="3.40.630.30">
    <property type="match status" value="1"/>
</dbReference>
<dbReference type="InterPro" id="IPR000182">
    <property type="entry name" value="GNAT_dom"/>
</dbReference>
<dbReference type="RefSeq" id="WP_048184846.1">
    <property type="nucleotide sequence ID" value="NZ_JXOJ01000005.1"/>
</dbReference>
<dbReference type="OrthoDB" id="87545at2157"/>
<comment type="caution">
    <text evidence="2">The sequence shown here is derived from an EMBL/GenBank/DDBJ whole genome shotgun (WGS) entry which is preliminary data.</text>
</comment>
<dbReference type="CDD" id="cd04301">
    <property type="entry name" value="NAT_SF"/>
    <property type="match status" value="1"/>
</dbReference>
<feature type="domain" description="N-acetyltransferase" evidence="1">
    <location>
        <begin position="7"/>
        <end position="143"/>
    </location>
</feature>
<dbReference type="PROSITE" id="PS51186">
    <property type="entry name" value="GNAT"/>
    <property type="match status" value="1"/>
</dbReference>
<dbReference type="InterPro" id="IPR053144">
    <property type="entry name" value="Acetyltransferase_Butenolide"/>
</dbReference>
<keyword evidence="2" id="KW-0808">Transferase</keyword>
<name>A0A0H1QXC9_9EURY</name>
<dbReference type="SUPFAM" id="SSF55729">
    <property type="entry name" value="Acyl-CoA N-acyltransferases (Nat)"/>
    <property type="match status" value="1"/>
</dbReference>
<evidence type="ECO:0000259" key="1">
    <source>
        <dbReference type="PROSITE" id="PS51186"/>
    </source>
</evidence>
<dbReference type="EMBL" id="JXOJ01000005">
    <property type="protein sequence ID" value="KLK87600.1"/>
    <property type="molecule type" value="Genomic_DNA"/>
</dbReference>
<dbReference type="AlphaFoldDB" id="A0A0H1QXC9"/>
<proteinExistence type="predicted"/>
<dbReference type="PATRIC" id="fig|1550566.3.peg.2149"/>
<dbReference type="InterPro" id="IPR016181">
    <property type="entry name" value="Acyl_CoA_acyltransferase"/>
</dbReference>
<dbReference type="PANTHER" id="PTHR43233">
    <property type="entry name" value="FAMILY N-ACETYLTRANSFERASE, PUTATIVE (AFU_ORTHOLOGUE AFUA_6G03350)-RELATED"/>
    <property type="match status" value="1"/>
</dbReference>
<dbReference type="GO" id="GO:0016747">
    <property type="term" value="F:acyltransferase activity, transferring groups other than amino-acyl groups"/>
    <property type="evidence" value="ECO:0007669"/>
    <property type="project" value="InterPro"/>
</dbReference>
<dbReference type="Pfam" id="PF00583">
    <property type="entry name" value="Acetyltransf_1"/>
    <property type="match status" value="1"/>
</dbReference>
<dbReference type="STRING" id="1550566.SZ63_09870"/>
<reference evidence="2 3" key="1">
    <citation type="journal article" date="2015" name="Int. J. Syst. Evol. Microbiol.">
        <title>Methanoculleus sediminis sp. nov., a methanogen from sediments near a submarine mud volcano.</title>
        <authorList>
            <person name="Chen S.C."/>
            <person name="Chen M.F."/>
            <person name="Lai M.C."/>
            <person name="Weng C.Y."/>
            <person name="Wu S.Y."/>
            <person name="Lin S."/>
            <person name="Yang T.F."/>
            <person name="Chen P.C."/>
        </authorList>
    </citation>
    <scope>NUCLEOTIDE SEQUENCE [LARGE SCALE GENOMIC DNA]</scope>
    <source>
        <strain evidence="2 3">S3Fa</strain>
    </source>
</reference>
<gene>
    <name evidence="2" type="ORF">SZ63_09870</name>
</gene>
<evidence type="ECO:0000313" key="3">
    <source>
        <dbReference type="Proteomes" id="UP000035301"/>
    </source>
</evidence>
<accession>A0A0H1QXC9</accession>
<dbReference type="PANTHER" id="PTHR43233:SF1">
    <property type="entry name" value="FAMILY N-ACETYLTRANSFERASE, PUTATIVE (AFU_ORTHOLOGUE AFUA_6G03350)-RELATED"/>
    <property type="match status" value="1"/>
</dbReference>
<organism evidence="2 3">
    <name type="scientific">Methanoculleus sediminis</name>
    <dbReference type="NCBI Taxonomy" id="1550566"/>
    <lineage>
        <taxon>Archaea</taxon>
        <taxon>Methanobacteriati</taxon>
        <taxon>Methanobacteriota</taxon>
        <taxon>Stenosarchaea group</taxon>
        <taxon>Methanomicrobia</taxon>
        <taxon>Methanomicrobiales</taxon>
        <taxon>Methanomicrobiaceae</taxon>
        <taxon>Methanoculleus</taxon>
    </lineage>
</organism>
<sequence length="143" mass="15743">MTEEAGIEVRLVNVWDVETIADLYRAGGWWNERWDPADLAALIAGSFAFAVAVDRATGEAVGMGRVISDGISDGYVQDLVVLPRYRGRGIGTMILSALLDYCTSAGVAWVALVAEPGTEPFYTALGFRRMEGHTPMRWYPDRR</sequence>